<accession>A0A7C5XHL5</accession>
<feature type="transmembrane region" description="Helical" evidence="1">
    <location>
        <begin position="6"/>
        <end position="31"/>
    </location>
</feature>
<reference evidence="2" key="1">
    <citation type="journal article" date="2020" name="mSystems">
        <title>Genome- and Community-Level Interaction Insights into Carbon Utilization and Element Cycling Functions of Hydrothermarchaeota in Hydrothermal Sediment.</title>
        <authorList>
            <person name="Zhou Z."/>
            <person name="Liu Y."/>
            <person name="Xu W."/>
            <person name="Pan J."/>
            <person name="Luo Z.H."/>
            <person name="Li M."/>
        </authorList>
    </citation>
    <scope>NUCLEOTIDE SEQUENCE [LARGE SCALE GENOMIC DNA]</scope>
    <source>
        <strain evidence="3">SpSt-1</strain>
        <strain evidence="2">SpSt-1121</strain>
    </source>
</reference>
<dbReference type="EMBL" id="DRUB01000029">
    <property type="protein sequence ID" value="HHR95473.1"/>
    <property type="molecule type" value="Genomic_DNA"/>
</dbReference>
<evidence type="ECO:0000313" key="2">
    <source>
        <dbReference type="EMBL" id="HHP82539.1"/>
    </source>
</evidence>
<evidence type="ECO:0000313" key="3">
    <source>
        <dbReference type="EMBL" id="HHR95473.1"/>
    </source>
</evidence>
<dbReference type="EMBL" id="DRZI01000332">
    <property type="protein sequence ID" value="HHP82539.1"/>
    <property type="molecule type" value="Genomic_DNA"/>
</dbReference>
<comment type="caution">
    <text evidence="2">The sequence shown here is derived from an EMBL/GenBank/DDBJ whole genome shotgun (WGS) entry which is preliminary data.</text>
</comment>
<proteinExistence type="predicted"/>
<keyword evidence="1" id="KW-1133">Transmembrane helix</keyword>
<gene>
    <name evidence="3" type="ORF">ENL47_01250</name>
    <name evidence="2" type="ORF">ENM84_07760</name>
</gene>
<dbReference type="AlphaFoldDB" id="A0A7C5XHL5"/>
<evidence type="ECO:0000256" key="1">
    <source>
        <dbReference type="SAM" id="Phobius"/>
    </source>
</evidence>
<keyword evidence="1" id="KW-0812">Transmembrane</keyword>
<organism evidence="2">
    <name type="scientific">Ignisphaera aggregans</name>
    <dbReference type="NCBI Taxonomy" id="334771"/>
    <lineage>
        <taxon>Archaea</taxon>
        <taxon>Thermoproteota</taxon>
        <taxon>Thermoprotei</taxon>
        <taxon>Desulfurococcales</taxon>
        <taxon>Desulfurococcaceae</taxon>
        <taxon>Ignisphaera</taxon>
    </lineage>
</organism>
<protein>
    <submittedName>
        <fullName evidence="2">Uncharacterized protein</fullName>
    </submittedName>
</protein>
<name>A0A7C5XHL5_9CREN</name>
<sequence length="126" mass="13872">MYINKGVSSLVAIAIVASIASILGVAAYSFLQSGYQLHIQLYRGLPAIAKCWNFTSTWLCSVKVLSNVYGNISIATASDVFVYGYRYLEVDKPYIFIVNTSSRPIAVFINVDGYIYSYSVDVGDID</sequence>
<keyword evidence="1" id="KW-0472">Membrane</keyword>